<dbReference type="EMBL" id="BAAAQD010000082">
    <property type="protein sequence ID" value="GAA1578827.1"/>
    <property type="molecule type" value="Genomic_DNA"/>
</dbReference>
<name>A0ABN2DJH7_9ACTN</name>
<evidence type="ECO:0000313" key="1">
    <source>
        <dbReference type="EMBL" id="GAA1578827.1"/>
    </source>
</evidence>
<dbReference type="Proteomes" id="UP001501470">
    <property type="component" value="Unassembled WGS sequence"/>
</dbReference>
<gene>
    <name evidence="1" type="ORF">GCM10009827_120330</name>
</gene>
<dbReference type="InterPro" id="IPR007423">
    <property type="entry name" value="Sel_put"/>
</dbReference>
<accession>A0ABN2DJH7</accession>
<organism evidence="1 2">
    <name type="scientific">Dactylosporangium maewongense</name>
    <dbReference type="NCBI Taxonomy" id="634393"/>
    <lineage>
        <taxon>Bacteria</taxon>
        <taxon>Bacillati</taxon>
        <taxon>Actinomycetota</taxon>
        <taxon>Actinomycetes</taxon>
        <taxon>Micromonosporales</taxon>
        <taxon>Micromonosporaceae</taxon>
        <taxon>Dactylosporangium</taxon>
    </lineage>
</organism>
<dbReference type="RefSeq" id="WP_344516057.1">
    <property type="nucleotide sequence ID" value="NZ_BAAAQD010000082.1"/>
</dbReference>
<reference evidence="1 2" key="1">
    <citation type="journal article" date="2019" name="Int. J. Syst. Evol. Microbiol.">
        <title>The Global Catalogue of Microorganisms (GCM) 10K type strain sequencing project: providing services to taxonomists for standard genome sequencing and annotation.</title>
        <authorList>
            <consortium name="The Broad Institute Genomics Platform"/>
            <consortium name="The Broad Institute Genome Sequencing Center for Infectious Disease"/>
            <person name="Wu L."/>
            <person name="Ma J."/>
        </authorList>
    </citation>
    <scope>NUCLEOTIDE SEQUENCE [LARGE SCALE GENOMIC DNA]</scope>
    <source>
        <strain evidence="1 2">JCM 15933</strain>
    </source>
</reference>
<dbReference type="Pfam" id="PF04328">
    <property type="entry name" value="Sel_put"/>
    <property type="match status" value="1"/>
</dbReference>
<keyword evidence="2" id="KW-1185">Reference proteome</keyword>
<comment type="caution">
    <text evidence="1">The sequence shown here is derived from an EMBL/GenBank/DDBJ whole genome shotgun (WGS) entry which is preliminary data.</text>
</comment>
<protein>
    <recommendedName>
        <fullName evidence="3">YbdD/YjiX family protein</fullName>
    </recommendedName>
</protein>
<sequence>MNVRHLLAQLWWYVREIAGENSYHYYVAHHREHRTAEAPLTRREFERLKSGTAVRCC</sequence>
<proteinExistence type="predicted"/>
<evidence type="ECO:0000313" key="2">
    <source>
        <dbReference type="Proteomes" id="UP001501470"/>
    </source>
</evidence>
<evidence type="ECO:0008006" key="3">
    <source>
        <dbReference type="Google" id="ProtNLM"/>
    </source>
</evidence>